<gene>
    <name evidence="1" type="ORF">FOPG_19473</name>
</gene>
<dbReference type="EMBL" id="KK034226">
    <property type="protein sequence ID" value="EXL64260.1"/>
    <property type="molecule type" value="Genomic_DNA"/>
</dbReference>
<evidence type="ECO:0000313" key="1">
    <source>
        <dbReference type="EMBL" id="EXL64260.1"/>
    </source>
</evidence>
<name>X0GWH7_FUSOX</name>
<reference evidence="1" key="2">
    <citation type="submission" date="2014-03" db="EMBL/GenBank/DDBJ databases">
        <title>The Genome Annotation of Fusarium oxysporum PHW808.</title>
        <authorList>
            <consortium name="The Broad Institute Genomics Platform"/>
            <person name="Ma L.-J."/>
            <person name="Corby-Kistler H."/>
            <person name="Broz K."/>
            <person name="Gale L.R."/>
            <person name="Jonkers W."/>
            <person name="O'Donnell K."/>
            <person name="Ploetz R."/>
            <person name="Steinberg C."/>
            <person name="Schwartz D.C."/>
            <person name="VanEtten H."/>
            <person name="Zhou S."/>
            <person name="Young S.K."/>
            <person name="Zeng Q."/>
            <person name="Gargeya S."/>
            <person name="Fitzgerald M."/>
            <person name="Abouelleil A."/>
            <person name="Alvarado L."/>
            <person name="Chapman S.B."/>
            <person name="Gainer-Dewar J."/>
            <person name="Goldberg J."/>
            <person name="Griggs A."/>
            <person name="Gujja S."/>
            <person name="Hansen M."/>
            <person name="Howarth C."/>
            <person name="Imamovic A."/>
            <person name="Ireland A."/>
            <person name="Larimer J."/>
            <person name="McCowan C."/>
            <person name="Murphy C."/>
            <person name="Pearson M."/>
            <person name="Poon T.W."/>
            <person name="Priest M."/>
            <person name="Roberts A."/>
            <person name="Saif S."/>
            <person name="Shea T."/>
            <person name="Sykes S."/>
            <person name="Wortman J."/>
            <person name="Nusbaum C."/>
            <person name="Birren B."/>
        </authorList>
    </citation>
    <scope>NUCLEOTIDE SEQUENCE</scope>
    <source>
        <strain evidence="1">54008</strain>
    </source>
</reference>
<proteinExistence type="predicted"/>
<protein>
    <submittedName>
        <fullName evidence="1">Uncharacterized protein</fullName>
    </submittedName>
</protein>
<organism evidence="1">
    <name type="scientific">Fusarium oxysporum f. sp. conglutinans race 2 54008</name>
    <dbReference type="NCBI Taxonomy" id="1089457"/>
    <lineage>
        <taxon>Eukaryota</taxon>
        <taxon>Fungi</taxon>
        <taxon>Dikarya</taxon>
        <taxon>Ascomycota</taxon>
        <taxon>Pezizomycotina</taxon>
        <taxon>Sordariomycetes</taxon>
        <taxon>Hypocreomycetidae</taxon>
        <taxon>Hypocreales</taxon>
        <taxon>Nectriaceae</taxon>
        <taxon>Fusarium</taxon>
        <taxon>Fusarium oxysporum species complex</taxon>
    </lineage>
</organism>
<sequence length="48" mass="5512">MDPTEYEKRMKEQQSCHLLSEILGVINGTNLESNYGSAKSRRHCSLEK</sequence>
<dbReference type="HOGENOM" id="CLU_3159994_0_0_1"/>
<accession>X0GWH7</accession>
<dbReference type="Proteomes" id="UP000030676">
    <property type="component" value="Unassembled WGS sequence"/>
</dbReference>
<dbReference type="AlphaFoldDB" id="X0GWH7"/>
<reference evidence="1" key="1">
    <citation type="submission" date="2011-11" db="EMBL/GenBank/DDBJ databases">
        <title>The Genome Sequence of Fusarium oxysporum PHW808.</title>
        <authorList>
            <consortium name="The Broad Institute Genome Sequencing Platform"/>
            <person name="Ma L.-J."/>
            <person name="Gale L.R."/>
            <person name="Schwartz D.C."/>
            <person name="Zhou S."/>
            <person name="Corby-Kistler H."/>
            <person name="Young S.K."/>
            <person name="Zeng Q."/>
            <person name="Gargeya S."/>
            <person name="Fitzgerald M."/>
            <person name="Haas B."/>
            <person name="Abouelleil A."/>
            <person name="Alvarado L."/>
            <person name="Arachchi H.M."/>
            <person name="Berlin A."/>
            <person name="Brown A."/>
            <person name="Chapman S.B."/>
            <person name="Chen Z."/>
            <person name="Dunbar C."/>
            <person name="Freedman E."/>
            <person name="Gearin G."/>
            <person name="Goldberg J."/>
            <person name="Griggs A."/>
            <person name="Gujja S."/>
            <person name="Heiman D."/>
            <person name="Howarth C."/>
            <person name="Larson L."/>
            <person name="Lui A."/>
            <person name="MacDonald P.J.P."/>
            <person name="Montmayeur A."/>
            <person name="Murphy C."/>
            <person name="Neiman D."/>
            <person name="Pearson M."/>
            <person name="Priest M."/>
            <person name="Roberts A."/>
            <person name="Saif S."/>
            <person name="Shea T."/>
            <person name="Shenoy N."/>
            <person name="Sisk P."/>
            <person name="Stolte C."/>
            <person name="Sykes S."/>
            <person name="Wortman J."/>
            <person name="Nusbaum C."/>
            <person name="Birren B."/>
        </authorList>
    </citation>
    <scope>NUCLEOTIDE SEQUENCE [LARGE SCALE GENOMIC DNA]</scope>
    <source>
        <strain evidence="1">54008</strain>
    </source>
</reference>